<protein>
    <submittedName>
        <fullName evidence="2">Uncharacterized protein</fullName>
    </submittedName>
</protein>
<evidence type="ECO:0000313" key="3">
    <source>
        <dbReference type="Proteomes" id="UP000195331"/>
    </source>
</evidence>
<organism evidence="2 3">
    <name type="scientific">Mycobacterium dioxanotrophicus</name>
    <dbReference type="NCBI Taxonomy" id="482462"/>
    <lineage>
        <taxon>Bacteria</taxon>
        <taxon>Bacillati</taxon>
        <taxon>Actinomycetota</taxon>
        <taxon>Actinomycetes</taxon>
        <taxon>Mycobacteriales</taxon>
        <taxon>Mycobacteriaceae</taxon>
        <taxon>Mycobacterium</taxon>
    </lineage>
</organism>
<sequence length="96" mass="10501">MSQDITDLIDGLSDAGRAEAAAIARRLALIGELDALAATVCANDARDHDRRDRITAERRHPQHRTTTPTPSLAHHPKPTTTLPKPQQPRDVSHRTG</sequence>
<keyword evidence="3" id="KW-1185">Reference proteome</keyword>
<name>A0A1Y0BX73_9MYCO</name>
<dbReference type="KEGG" id="mdx:BTO20_01785"/>
<evidence type="ECO:0000313" key="2">
    <source>
        <dbReference type="EMBL" id="ART67490.1"/>
    </source>
</evidence>
<accession>A0A1Y0BX73</accession>
<evidence type="ECO:0000256" key="1">
    <source>
        <dbReference type="SAM" id="MobiDB-lite"/>
    </source>
</evidence>
<proteinExistence type="predicted"/>
<dbReference type="EMBL" id="CP020809">
    <property type="protein sequence ID" value="ART67490.1"/>
    <property type="molecule type" value="Genomic_DNA"/>
</dbReference>
<reference evidence="2 3" key="1">
    <citation type="submission" date="2017-04" db="EMBL/GenBank/DDBJ databases">
        <title>Whole Genome Sequence of 1,4-Dioxane Degrading Bacterium Mycobacterium dioxanotrophicus PH-06.</title>
        <authorList>
            <person name="He Y."/>
        </authorList>
    </citation>
    <scope>NUCLEOTIDE SEQUENCE [LARGE SCALE GENOMIC DNA]</scope>
    <source>
        <strain evidence="2 3">PH-06</strain>
    </source>
</reference>
<gene>
    <name evidence="2" type="ORF">BTO20_01785</name>
</gene>
<dbReference type="Proteomes" id="UP000195331">
    <property type="component" value="Chromosome"/>
</dbReference>
<feature type="region of interest" description="Disordered" evidence="1">
    <location>
        <begin position="41"/>
        <end position="96"/>
    </location>
</feature>
<dbReference type="RefSeq" id="WP_198344222.1">
    <property type="nucleotide sequence ID" value="NZ_CP020809.1"/>
</dbReference>
<dbReference type="AlphaFoldDB" id="A0A1Y0BX73"/>
<feature type="compositionally biased region" description="Basic and acidic residues" evidence="1">
    <location>
        <begin position="44"/>
        <end position="59"/>
    </location>
</feature>